<keyword evidence="2" id="KW-1185">Reference proteome</keyword>
<dbReference type="AlphaFoldDB" id="A0A0E0NA22"/>
<organism evidence="1 2">
    <name type="scientific">Oryza rufipogon</name>
    <name type="common">Brownbeard rice</name>
    <name type="synonym">Asian wild rice</name>
    <dbReference type="NCBI Taxonomy" id="4529"/>
    <lineage>
        <taxon>Eukaryota</taxon>
        <taxon>Viridiplantae</taxon>
        <taxon>Streptophyta</taxon>
        <taxon>Embryophyta</taxon>
        <taxon>Tracheophyta</taxon>
        <taxon>Spermatophyta</taxon>
        <taxon>Magnoliopsida</taxon>
        <taxon>Liliopsida</taxon>
        <taxon>Poales</taxon>
        <taxon>Poaceae</taxon>
        <taxon>BOP clade</taxon>
        <taxon>Oryzoideae</taxon>
        <taxon>Oryzeae</taxon>
        <taxon>Oryzinae</taxon>
        <taxon>Oryza</taxon>
    </lineage>
</organism>
<evidence type="ECO:0000313" key="1">
    <source>
        <dbReference type="EnsemblPlants" id="ORUFI02G04390.1"/>
    </source>
</evidence>
<evidence type="ECO:0000313" key="2">
    <source>
        <dbReference type="Proteomes" id="UP000008022"/>
    </source>
</evidence>
<dbReference type="EnsemblPlants" id="ORUFI02G04390.1">
    <property type="protein sequence ID" value="ORUFI02G04390.1"/>
    <property type="gene ID" value="ORUFI02G04390"/>
</dbReference>
<dbReference type="Proteomes" id="UP000008022">
    <property type="component" value="Unassembled WGS sequence"/>
</dbReference>
<sequence>MEEIIWEGSTDVVVTSLEHFKGSAFPYSRGDAATELLTSSITKDGKPVQKEEGICPVKLLLLALIATRLLIFSHVVDGNSPVPVEAVEADIKDDDAARGHQLLRKATGEQVVGQVEVMPSHAQQSMPFRHDMAMPLSCDSPARNRRRELFSCSRHAMVELAMESSSNNKAAAARPEKGIPSLLLHRECGASFMISPITAVFGLRIWQLIFVREKLHCSVRIYIHN</sequence>
<dbReference type="Gramene" id="ORUFI02G04390.1">
    <property type="protein sequence ID" value="ORUFI02G04390.1"/>
    <property type="gene ID" value="ORUFI02G04390"/>
</dbReference>
<accession>A0A0E0NA22</accession>
<dbReference type="HOGENOM" id="CLU_097339_1_0_1"/>
<protein>
    <submittedName>
        <fullName evidence="1">Uncharacterized protein</fullName>
    </submittedName>
</protein>
<name>A0A0E0NA22_ORYRU</name>
<reference evidence="2" key="1">
    <citation type="submission" date="2013-06" db="EMBL/GenBank/DDBJ databases">
        <authorList>
            <person name="Zhao Q."/>
        </authorList>
    </citation>
    <scope>NUCLEOTIDE SEQUENCE</scope>
    <source>
        <strain evidence="2">cv. W1943</strain>
    </source>
</reference>
<proteinExistence type="predicted"/>
<reference evidence="1" key="2">
    <citation type="submission" date="2015-06" db="UniProtKB">
        <authorList>
            <consortium name="EnsemblPlants"/>
        </authorList>
    </citation>
    <scope>IDENTIFICATION</scope>
</reference>